<reference evidence="1" key="1">
    <citation type="journal article" date="2020" name="mSystems">
        <title>Genome- and Community-Level Interaction Insights into Carbon Utilization and Element Cycling Functions of Hydrothermarchaeota in Hydrothermal Sediment.</title>
        <authorList>
            <person name="Zhou Z."/>
            <person name="Liu Y."/>
            <person name="Xu W."/>
            <person name="Pan J."/>
            <person name="Luo Z.H."/>
            <person name="Li M."/>
        </authorList>
    </citation>
    <scope>NUCLEOTIDE SEQUENCE [LARGE SCALE GENOMIC DNA]</scope>
    <source>
        <strain evidence="1">HyVt-19</strain>
    </source>
</reference>
<organism evidence="1">
    <name type="scientific">Thermodesulforhabdus norvegica</name>
    <dbReference type="NCBI Taxonomy" id="39841"/>
    <lineage>
        <taxon>Bacteria</taxon>
        <taxon>Pseudomonadati</taxon>
        <taxon>Thermodesulfobacteriota</taxon>
        <taxon>Syntrophobacteria</taxon>
        <taxon>Syntrophobacterales</taxon>
        <taxon>Thermodesulforhabdaceae</taxon>
        <taxon>Thermodesulforhabdus</taxon>
    </lineage>
</organism>
<comment type="caution">
    <text evidence="1">The sequence shown here is derived from an EMBL/GenBank/DDBJ whole genome shotgun (WGS) entry which is preliminary data.</text>
</comment>
<dbReference type="AlphaFoldDB" id="A0A7C1AVR7"/>
<dbReference type="InterPro" id="IPR050238">
    <property type="entry name" value="DNA_Rep/Repair_Clamp_Loader"/>
</dbReference>
<dbReference type="PANTHER" id="PTHR11669">
    <property type="entry name" value="REPLICATION FACTOR C / DNA POLYMERASE III GAMMA-TAU SUBUNIT"/>
    <property type="match status" value="1"/>
</dbReference>
<accession>A0A7C1AVR7</accession>
<dbReference type="Proteomes" id="UP000886355">
    <property type="component" value="Unassembled WGS sequence"/>
</dbReference>
<dbReference type="EMBL" id="DQZW01000113">
    <property type="protein sequence ID" value="HDL89737.1"/>
    <property type="molecule type" value="Genomic_DNA"/>
</dbReference>
<gene>
    <name evidence="1" type="ORF">ENG14_02400</name>
</gene>
<proteinExistence type="predicted"/>
<dbReference type="GO" id="GO:0006261">
    <property type="term" value="P:DNA-templated DNA replication"/>
    <property type="evidence" value="ECO:0007669"/>
    <property type="project" value="TreeGrafter"/>
</dbReference>
<name>A0A7C1AVR7_9BACT</name>
<dbReference type="PANTHER" id="PTHR11669:SF8">
    <property type="entry name" value="DNA POLYMERASE III SUBUNIT DELTA"/>
    <property type="match status" value="1"/>
</dbReference>
<dbReference type="Pfam" id="PF13177">
    <property type="entry name" value="DNA_pol3_delta2"/>
    <property type="match status" value="1"/>
</dbReference>
<dbReference type="InterPro" id="IPR027417">
    <property type="entry name" value="P-loop_NTPase"/>
</dbReference>
<sequence>MTTWTFILPKYIIGSLKLSPVIYPWDIIGHDKQLLALEKEISMDKLSHAYLFHGPKDTGKFTVASVLAKILLCPNNLCHQCRDCQLIKSGSHPDLILFKDNGESIKIDDVRALIHKTNLTSQGGIRIVLIEDLERMPLEAQNSFLKTLEEPPGKTVFIMTSTQIKKIVPTILSRVRQQSFSLVEDETMRKELSLRFKDHSDFEEVLQMAQGRPGLAIKLLSEPSSLSSYKNIYNQIDIMLKSNDLAGKFSYVESLEADKDQLELFFDVFCQIIRKSTYDFVVRGESLLSPRYDLKGITHLFEHLLKTRYLI</sequence>
<evidence type="ECO:0000313" key="1">
    <source>
        <dbReference type="EMBL" id="HDL89737.1"/>
    </source>
</evidence>
<feature type="non-terminal residue" evidence="1">
    <location>
        <position position="311"/>
    </location>
</feature>
<dbReference type="Gene3D" id="3.40.50.300">
    <property type="entry name" value="P-loop containing nucleotide triphosphate hydrolases"/>
    <property type="match status" value="1"/>
</dbReference>
<protein>
    <submittedName>
        <fullName evidence="1">DNA polymerase III subunit</fullName>
    </submittedName>
</protein>
<dbReference type="SUPFAM" id="SSF52540">
    <property type="entry name" value="P-loop containing nucleoside triphosphate hydrolases"/>
    <property type="match status" value="1"/>
</dbReference>